<evidence type="ECO:0000313" key="1">
    <source>
        <dbReference type="EMBL" id="RHX85137.1"/>
    </source>
</evidence>
<reference evidence="2" key="1">
    <citation type="submission" date="2018-05" db="EMBL/GenBank/DDBJ databases">
        <title>Leptospira yasudae sp. nov. and Leptospira stimsonii sp. nov., two pathogenic species of the genus Leptospira isolated from environmental sources.</title>
        <authorList>
            <person name="Casanovas-Massana A."/>
            <person name="Hamond C."/>
            <person name="Santos L.A."/>
            <person name="Hacker K.P."/>
            <person name="Balassiano I."/>
            <person name="Medeiros M.A."/>
            <person name="Reis M.G."/>
            <person name="Ko A.I."/>
            <person name="Wunder E.A."/>
        </authorList>
    </citation>
    <scope>NUCLEOTIDE SEQUENCE [LARGE SCALE GENOMIC DNA]</scope>
    <source>
        <strain evidence="2">Yale</strain>
    </source>
</reference>
<proteinExistence type="predicted"/>
<dbReference type="Proteomes" id="UP000265798">
    <property type="component" value="Unassembled WGS sequence"/>
</dbReference>
<name>A0A396YUY2_9LEPT</name>
<comment type="caution">
    <text evidence="1">The sequence shown here is derived from an EMBL/GenBank/DDBJ whole genome shotgun (WGS) entry which is preliminary data.</text>
</comment>
<evidence type="ECO:0000313" key="2">
    <source>
        <dbReference type="Proteomes" id="UP000265798"/>
    </source>
</evidence>
<accession>A0A396YUY2</accession>
<gene>
    <name evidence="1" type="ORF">DLM75_21940</name>
</gene>
<organism evidence="1 2">
    <name type="scientific">Leptospira stimsonii</name>
    <dbReference type="NCBI Taxonomy" id="2202203"/>
    <lineage>
        <taxon>Bacteria</taxon>
        <taxon>Pseudomonadati</taxon>
        <taxon>Spirochaetota</taxon>
        <taxon>Spirochaetia</taxon>
        <taxon>Leptospirales</taxon>
        <taxon>Leptospiraceae</taxon>
        <taxon>Leptospira</taxon>
    </lineage>
</organism>
<dbReference type="EMBL" id="QHCT01000010">
    <property type="protein sequence ID" value="RHX85137.1"/>
    <property type="molecule type" value="Genomic_DNA"/>
</dbReference>
<sequence>MIDFSSFFTPLNRGKFFPLRFLRFSSQTQWSGFSDFFFGKRFFFSKIVGDLSQITFEDWNALPTKNPQKKTES</sequence>
<protein>
    <submittedName>
        <fullName evidence="1">Uncharacterized protein</fullName>
    </submittedName>
</protein>
<dbReference type="AlphaFoldDB" id="A0A396YUY2"/>